<evidence type="ECO:0000313" key="4">
    <source>
        <dbReference type="Proteomes" id="UP001211044"/>
    </source>
</evidence>
<dbReference type="SMART" id="SM00235">
    <property type="entry name" value="ZnMc"/>
    <property type="match status" value="1"/>
</dbReference>
<dbReference type="AlphaFoldDB" id="A0AB38XPE4"/>
<keyword evidence="1" id="KW-0732">Signal</keyword>
<dbReference type="KEGG" id="wne:PIG85_00605"/>
<reference evidence="3" key="1">
    <citation type="submission" date="2023-01" db="EMBL/GenBank/DDBJ databases">
        <title>Comparative Genomic Analysis of the Clinically-Derived Winkia Strain NY0527 Provides Evidence into the Taxonomic Reassignment of Winkia neuii and Characterizes Their Virulence Traits.</title>
        <authorList>
            <person name="Cai X."/>
            <person name="Peng Y."/>
            <person name="Li M."/>
            <person name="Qiu Y."/>
            <person name="Wang Y."/>
            <person name="Xu L."/>
            <person name="Hou Q."/>
        </authorList>
    </citation>
    <scope>NUCLEOTIDE SEQUENCE</scope>
    <source>
        <strain evidence="3">NY0527</strain>
    </source>
</reference>
<dbReference type="InterPro" id="IPR024079">
    <property type="entry name" value="MetalloPept_cat_dom_sf"/>
</dbReference>
<name>A0AB38XPE4_9ACTO</name>
<dbReference type="InterPro" id="IPR006026">
    <property type="entry name" value="Peptidase_Metallo"/>
</dbReference>
<evidence type="ECO:0000259" key="2">
    <source>
        <dbReference type="SMART" id="SM00235"/>
    </source>
</evidence>
<dbReference type="GO" id="GO:0008237">
    <property type="term" value="F:metallopeptidase activity"/>
    <property type="evidence" value="ECO:0007669"/>
    <property type="project" value="InterPro"/>
</dbReference>
<evidence type="ECO:0000256" key="1">
    <source>
        <dbReference type="SAM" id="SignalP"/>
    </source>
</evidence>
<accession>A0AB38XPE4</accession>
<evidence type="ECO:0000313" key="3">
    <source>
        <dbReference type="EMBL" id="WCE46178.1"/>
    </source>
</evidence>
<gene>
    <name evidence="3" type="ORF">PIG85_00605</name>
</gene>
<dbReference type="GO" id="GO:0008270">
    <property type="term" value="F:zinc ion binding"/>
    <property type="evidence" value="ECO:0007669"/>
    <property type="project" value="InterPro"/>
</dbReference>
<dbReference type="SUPFAM" id="SSF55486">
    <property type="entry name" value="Metalloproteases ('zincins'), catalytic domain"/>
    <property type="match status" value="1"/>
</dbReference>
<dbReference type="Gene3D" id="3.40.390.10">
    <property type="entry name" value="Collagenase (Catalytic Domain)"/>
    <property type="match status" value="1"/>
</dbReference>
<proteinExistence type="predicted"/>
<organism evidence="3 4">
    <name type="scientific">Winkia neuii subsp. anitrata</name>
    <dbReference type="NCBI Taxonomy" id="29318"/>
    <lineage>
        <taxon>Bacteria</taxon>
        <taxon>Bacillati</taxon>
        <taxon>Actinomycetota</taxon>
        <taxon>Actinomycetes</taxon>
        <taxon>Actinomycetales</taxon>
        <taxon>Actinomycetaceae</taxon>
        <taxon>Winkia</taxon>
    </lineage>
</organism>
<dbReference type="GO" id="GO:0006508">
    <property type="term" value="P:proteolysis"/>
    <property type="evidence" value="ECO:0007669"/>
    <property type="project" value="InterPro"/>
</dbReference>
<feature type="domain" description="Peptidase metallopeptidase" evidence="2">
    <location>
        <begin position="60"/>
        <end position="194"/>
    </location>
</feature>
<dbReference type="RefSeq" id="WP_048706968.1">
    <property type="nucleotide sequence ID" value="NZ_CP116394.1"/>
</dbReference>
<protein>
    <recommendedName>
        <fullName evidence="2">Peptidase metallopeptidase domain-containing protein</fullName>
    </recommendedName>
</protein>
<feature type="chain" id="PRO_5044317326" description="Peptidase metallopeptidase domain-containing protein" evidence="1">
    <location>
        <begin position="33"/>
        <end position="202"/>
    </location>
</feature>
<dbReference type="EMBL" id="CP116394">
    <property type="protein sequence ID" value="WCE46178.1"/>
    <property type="molecule type" value="Genomic_DNA"/>
</dbReference>
<sequence>MKTFSAKKKLTASMFTLGLVAAGLSVAAPAQAAQLPMTPATCNVLHREVKQGKTSFSNMDRILYGSKQTVYNNTMELYSQSAYNDAIKKGAQMWEQATGGKLKFKMVSAPTPRSVTIVDEHWREGSALGYGGRDSKRIRLMIDRTPAASQPMVVAHEIGHVIGLEHTCRGDLMGAGSVMGTKITDTDVALAYAAIKAQGGDK</sequence>
<feature type="signal peptide" evidence="1">
    <location>
        <begin position="1"/>
        <end position="32"/>
    </location>
</feature>
<dbReference type="Proteomes" id="UP001211044">
    <property type="component" value="Chromosome"/>
</dbReference>